<evidence type="ECO:0000313" key="1">
    <source>
        <dbReference type="EMBL" id="ABV74445.1"/>
    </source>
</evidence>
<dbReference type="eggNOG" id="COG3820">
    <property type="taxonomic scope" value="Bacteria"/>
</dbReference>
<dbReference type="HOGENOM" id="CLU_081814_1_0_5"/>
<dbReference type="EMBL" id="CP000847">
    <property type="protein sequence ID" value="ABV74445.1"/>
    <property type="molecule type" value="Genomic_DNA"/>
</dbReference>
<reference evidence="1" key="1">
    <citation type="submission" date="2007-09" db="EMBL/GenBank/DDBJ databases">
        <title>Complete Genome Sequence of Rickettsia akari.</title>
        <authorList>
            <person name="Madan A."/>
            <person name="Fahey J."/>
            <person name="Helton E."/>
            <person name="Ketteman M."/>
            <person name="Madan A."/>
            <person name="Rodrigues S."/>
            <person name="Sanchez A."/>
            <person name="Whiting M."/>
            <person name="Dasch G."/>
            <person name="Eremeeva M."/>
        </authorList>
    </citation>
    <scope>NUCLEOTIDE SEQUENCE</scope>
    <source>
        <strain evidence="1">Hartford</strain>
    </source>
</reference>
<evidence type="ECO:0008006" key="3">
    <source>
        <dbReference type="Google" id="ProtNLM"/>
    </source>
</evidence>
<evidence type="ECO:0000313" key="2">
    <source>
        <dbReference type="Proteomes" id="UP000006830"/>
    </source>
</evidence>
<dbReference type="Proteomes" id="UP000006830">
    <property type="component" value="Chromosome"/>
</dbReference>
<dbReference type="STRING" id="293614.A1C_00560"/>
<sequence length="201" mass="22767">MNSQKTLPLLPKATAMWLIENTSLTFKQIADFCGIHEFEIKGMADGEVAQSIKGLNPIANGQLTLEEIERCSKDSNANLQISYSPADELMKNQKKQHAKYTPIARRQDKPDAIYWLLSNYPNIQDHQIIKLIGTTKATIDAIRTRSHWNMNSIRPRDPVLLGICSQIDLNKIVESLQGYTKNPMKESSNYTNFYPAKSLLT</sequence>
<name>A8GM20_RICAH</name>
<organism evidence="1 2">
    <name type="scientific">Rickettsia akari (strain Hartford)</name>
    <dbReference type="NCBI Taxonomy" id="293614"/>
    <lineage>
        <taxon>Bacteria</taxon>
        <taxon>Pseudomonadati</taxon>
        <taxon>Pseudomonadota</taxon>
        <taxon>Alphaproteobacteria</taxon>
        <taxon>Rickettsiales</taxon>
        <taxon>Rickettsiaceae</taxon>
        <taxon>Rickettsieae</taxon>
        <taxon>Rickettsia</taxon>
        <taxon>spotted fever group</taxon>
    </lineage>
</organism>
<accession>A8GM20</accession>
<gene>
    <name evidence="1" type="ordered locus">A1C_00560</name>
</gene>
<dbReference type="AlphaFoldDB" id="A8GM20"/>
<keyword evidence="2" id="KW-1185">Reference proteome</keyword>
<dbReference type="KEGG" id="rak:A1C_00560"/>
<dbReference type="InterPro" id="IPR010421">
    <property type="entry name" value="TrcR"/>
</dbReference>
<protein>
    <recommendedName>
        <fullName evidence="3">Cytoplasmic protein</fullName>
    </recommendedName>
</protein>
<proteinExistence type="predicted"/>
<dbReference type="RefSeq" id="WP_012013315.1">
    <property type="nucleotide sequence ID" value="NC_009881.1"/>
</dbReference>
<dbReference type="Pfam" id="PF06242">
    <property type="entry name" value="TrcR"/>
    <property type="match status" value="1"/>
</dbReference>